<dbReference type="EMBL" id="CAAALY010016267">
    <property type="protein sequence ID" value="VEL12923.1"/>
    <property type="molecule type" value="Genomic_DNA"/>
</dbReference>
<keyword evidence="2" id="KW-1185">Reference proteome</keyword>
<evidence type="ECO:0000313" key="2">
    <source>
        <dbReference type="Proteomes" id="UP000784294"/>
    </source>
</evidence>
<proteinExistence type="predicted"/>
<protein>
    <submittedName>
        <fullName evidence="1">Uncharacterized protein</fullName>
    </submittedName>
</protein>
<accession>A0A3S5CDS7</accession>
<evidence type="ECO:0000313" key="1">
    <source>
        <dbReference type="EMBL" id="VEL12923.1"/>
    </source>
</evidence>
<dbReference type="AlphaFoldDB" id="A0A3S5CDS7"/>
<gene>
    <name evidence="1" type="ORF">PXEA_LOCUS6363</name>
</gene>
<reference evidence="1" key="1">
    <citation type="submission" date="2018-11" db="EMBL/GenBank/DDBJ databases">
        <authorList>
            <consortium name="Pathogen Informatics"/>
        </authorList>
    </citation>
    <scope>NUCLEOTIDE SEQUENCE</scope>
</reference>
<sequence>MRASSGTCISPGPDDQNSLLRSTGWGLCSSIGTISHCQTPLFVTSTSAAPIATSSSSNLAAAASSLSVGGKMLTRLLNSLGTSSSGEMIPHSHIPTHSADSPAPGSMTEACTMVAPSSVSGTAAIDAIGSGGGLGSDSTFSIAVSAPAPLTTITPTSNITTTIYCNTNVSGVNTTLLPGLAMANVCNLGNEGGDTDGIPSSDFTGPWDSSHDEVMGQAKLNTTTYDQMQVTSITEVSAASTSVITSFGSSSINTTVTFSSGAPLITSSSSSAALASTTTPSLTATTRPIHTSCQQSHLTAFLSNPTFAQLKTTSPMALVVLMMSDPE</sequence>
<organism evidence="1 2">
    <name type="scientific">Protopolystoma xenopodis</name>
    <dbReference type="NCBI Taxonomy" id="117903"/>
    <lineage>
        <taxon>Eukaryota</taxon>
        <taxon>Metazoa</taxon>
        <taxon>Spiralia</taxon>
        <taxon>Lophotrochozoa</taxon>
        <taxon>Platyhelminthes</taxon>
        <taxon>Monogenea</taxon>
        <taxon>Polyopisthocotylea</taxon>
        <taxon>Polystomatidea</taxon>
        <taxon>Polystomatidae</taxon>
        <taxon>Protopolystoma</taxon>
    </lineage>
</organism>
<name>A0A3S5CDS7_9PLAT</name>
<comment type="caution">
    <text evidence="1">The sequence shown here is derived from an EMBL/GenBank/DDBJ whole genome shotgun (WGS) entry which is preliminary data.</text>
</comment>
<dbReference type="Proteomes" id="UP000784294">
    <property type="component" value="Unassembled WGS sequence"/>
</dbReference>